<reference evidence="2 3" key="1">
    <citation type="submission" date="2015-01" db="EMBL/GenBank/DDBJ databases">
        <title>Characterization of Swiss Staphylococcus aureus strains involved in food poisoning.</title>
        <authorList>
            <person name="Crovadore J."/>
            <person name="Chablais R."/>
            <person name="Tonacini J."/>
            <person name="Schnyder B."/>
            <person name="Lefort F."/>
        </authorList>
    </citation>
    <scope>NUCLEOTIDE SEQUENCE [LARGE SCALE GENOMIC DNA]</scope>
    <source>
        <strain evidence="2 3">SA-120</strain>
    </source>
</reference>
<feature type="compositionally biased region" description="Low complexity" evidence="1">
    <location>
        <begin position="15"/>
        <end position="24"/>
    </location>
</feature>
<dbReference type="Proteomes" id="UP000032274">
    <property type="component" value="Unassembled WGS sequence"/>
</dbReference>
<feature type="non-terminal residue" evidence="2">
    <location>
        <position position="86"/>
    </location>
</feature>
<organism evidence="2 3">
    <name type="scientific">Staphylococcus aureus</name>
    <dbReference type="NCBI Taxonomy" id="1280"/>
    <lineage>
        <taxon>Bacteria</taxon>
        <taxon>Bacillati</taxon>
        <taxon>Bacillota</taxon>
        <taxon>Bacilli</taxon>
        <taxon>Bacillales</taxon>
        <taxon>Staphylococcaceae</taxon>
        <taxon>Staphylococcus</taxon>
    </lineage>
</organism>
<dbReference type="EMBL" id="JXIG01000178">
    <property type="protein sequence ID" value="KIU01598.1"/>
    <property type="molecule type" value="Genomic_DNA"/>
</dbReference>
<protein>
    <submittedName>
        <fullName evidence="2">Uncharacterized protein</fullName>
    </submittedName>
</protein>
<accession>A0AA40JQ11</accession>
<feature type="region of interest" description="Disordered" evidence="1">
    <location>
        <begin position="1"/>
        <end position="48"/>
    </location>
</feature>
<sequence>MLAAKVKKSLTAGHATPARARGLRAPPPPVPPPRPPRRGAAAQAAGRQRRQALRIELHGLLRLLLHLHRLTARACRLRAARRARGA</sequence>
<proteinExistence type="predicted"/>
<comment type="caution">
    <text evidence="2">The sequence shown here is derived from an EMBL/GenBank/DDBJ whole genome shotgun (WGS) entry which is preliminary data.</text>
</comment>
<name>A0AA40JQ11_STAAU</name>
<gene>
    <name evidence="2" type="ORF">QU38_00810</name>
</gene>
<dbReference type="AlphaFoldDB" id="A0AA40JQ11"/>
<evidence type="ECO:0000256" key="1">
    <source>
        <dbReference type="SAM" id="MobiDB-lite"/>
    </source>
</evidence>
<feature type="compositionally biased region" description="Pro residues" evidence="1">
    <location>
        <begin position="25"/>
        <end position="34"/>
    </location>
</feature>
<evidence type="ECO:0000313" key="2">
    <source>
        <dbReference type="EMBL" id="KIU01598.1"/>
    </source>
</evidence>
<evidence type="ECO:0000313" key="3">
    <source>
        <dbReference type="Proteomes" id="UP000032274"/>
    </source>
</evidence>